<evidence type="ECO:0000313" key="10">
    <source>
        <dbReference type="EMBL" id="EKX47027.1"/>
    </source>
</evidence>
<dbReference type="PaxDb" id="55529-EKX47027"/>
<keyword evidence="8" id="KW-0472">Membrane</keyword>
<accession>L1JFD3</accession>
<evidence type="ECO:0000256" key="3">
    <source>
        <dbReference type="ARBA" id="ARBA00022448"/>
    </source>
</evidence>
<dbReference type="InterPro" id="IPR006808">
    <property type="entry name" value="ATP_synth_F0_gsu_mt"/>
</dbReference>
<dbReference type="GO" id="GO:0015078">
    <property type="term" value="F:proton transmembrane transporter activity"/>
    <property type="evidence" value="ECO:0007669"/>
    <property type="project" value="InterPro"/>
</dbReference>
<evidence type="ECO:0000313" key="11">
    <source>
        <dbReference type="EnsemblProtists" id="EKX47027"/>
    </source>
</evidence>
<dbReference type="EnsemblProtists" id="EKX47027">
    <property type="protein sequence ID" value="EKX47027"/>
    <property type="gene ID" value="GUITHDRAFT_106940"/>
</dbReference>
<dbReference type="HOGENOM" id="CLU_2065947_0_0_1"/>
<keyword evidence="4" id="KW-0138">CF(0)</keyword>
<dbReference type="GeneID" id="17303887"/>
<evidence type="ECO:0000256" key="9">
    <source>
        <dbReference type="ARBA" id="ARBA00023310"/>
    </source>
</evidence>
<keyword evidence="5" id="KW-0375">Hydrogen ion transport</keyword>
<dbReference type="Pfam" id="PF04718">
    <property type="entry name" value="ATP-synt_G"/>
    <property type="match status" value="1"/>
</dbReference>
<protein>
    <submittedName>
        <fullName evidence="10 11">Uncharacterized protein</fullName>
    </submittedName>
</protein>
<reference evidence="10 12" key="1">
    <citation type="journal article" date="2012" name="Nature">
        <title>Algal genomes reveal evolutionary mosaicism and the fate of nucleomorphs.</title>
        <authorList>
            <consortium name="DOE Joint Genome Institute"/>
            <person name="Curtis B.A."/>
            <person name="Tanifuji G."/>
            <person name="Burki F."/>
            <person name="Gruber A."/>
            <person name="Irimia M."/>
            <person name="Maruyama S."/>
            <person name="Arias M.C."/>
            <person name="Ball S.G."/>
            <person name="Gile G.H."/>
            <person name="Hirakawa Y."/>
            <person name="Hopkins J.F."/>
            <person name="Kuo A."/>
            <person name="Rensing S.A."/>
            <person name="Schmutz J."/>
            <person name="Symeonidi A."/>
            <person name="Elias M."/>
            <person name="Eveleigh R.J."/>
            <person name="Herman E.K."/>
            <person name="Klute M.J."/>
            <person name="Nakayama T."/>
            <person name="Obornik M."/>
            <person name="Reyes-Prieto A."/>
            <person name="Armbrust E.V."/>
            <person name="Aves S.J."/>
            <person name="Beiko R.G."/>
            <person name="Coutinho P."/>
            <person name="Dacks J.B."/>
            <person name="Durnford D.G."/>
            <person name="Fast N.M."/>
            <person name="Green B.R."/>
            <person name="Grisdale C.J."/>
            <person name="Hempel F."/>
            <person name="Henrissat B."/>
            <person name="Hoppner M.P."/>
            <person name="Ishida K."/>
            <person name="Kim E."/>
            <person name="Koreny L."/>
            <person name="Kroth P.G."/>
            <person name="Liu Y."/>
            <person name="Malik S.B."/>
            <person name="Maier U.G."/>
            <person name="McRose D."/>
            <person name="Mock T."/>
            <person name="Neilson J.A."/>
            <person name="Onodera N.T."/>
            <person name="Poole A.M."/>
            <person name="Pritham E.J."/>
            <person name="Richards T.A."/>
            <person name="Rocap G."/>
            <person name="Roy S.W."/>
            <person name="Sarai C."/>
            <person name="Schaack S."/>
            <person name="Shirato S."/>
            <person name="Slamovits C.H."/>
            <person name="Spencer D.F."/>
            <person name="Suzuki S."/>
            <person name="Worden A.Z."/>
            <person name="Zauner S."/>
            <person name="Barry K."/>
            <person name="Bell C."/>
            <person name="Bharti A.K."/>
            <person name="Crow J.A."/>
            <person name="Grimwood J."/>
            <person name="Kramer R."/>
            <person name="Lindquist E."/>
            <person name="Lucas S."/>
            <person name="Salamov A."/>
            <person name="McFadden G.I."/>
            <person name="Lane C.E."/>
            <person name="Keeling P.J."/>
            <person name="Gray M.W."/>
            <person name="Grigoriev I.V."/>
            <person name="Archibald J.M."/>
        </authorList>
    </citation>
    <scope>NUCLEOTIDE SEQUENCE</scope>
    <source>
        <strain evidence="10 12">CCMP2712</strain>
    </source>
</reference>
<name>L1JFD3_GUITC</name>
<dbReference type="GO" id="GO:0045259">
    <property type="term" value="C:proton-transporting ATP synthase complex"/>
    <property type="evidence" value="ECO:0007669"/>
    <property type="project" value="UniProtKB-KW"/>
</dbReference>
<dbReference type="GO" id="GO:0031966">
    <property type="term" value="C:mitochondrial membrane"/>
    <property type="evidence" value="ECO:0007669"/>
    <property type="project" value="UniProtKB-SubCell"/>
</dbReference>
<keyword evidence="12" id="KW-1185">Reference proteome</keyword>
<keyword evidence="3" id="KW-0813">Transport</keyword>
<keyword evidence="9" id="KW-0066">ATP synthesis</keyword>
<comment type="subcellular location">
    <subcellularLocation>
        <location evidence="1">Mitochondrion membrane</location>
    </subcellularLocation>
</comment>
<evidence type="ECO:0000256" key="5">
    <source>
        <dbReference type="ARBA" id="ARBA00022781"/>
    </source>
</evidence>
<keyword evidence="6" id="KW-0406">Ion transport</keyword>
<evidence type="ECO:0000256" key="8">
    <source>
        <dbReference type="ARBA" id="ARBA00023136"/>
    </source>
</evidence>
<dbReference type="OrthoDB" id="437at2759"/>
<comment type="similarity">
    <text evidence="2">Belongs to the ATPase g subunit family.</text>
</comment>
<sequence length="119" mass="13180">MKMALAHVTRGMRRVAEMQRRSLSMKLPAAPDAATFVSCVREEVAKISWWGNPQRLQAAREEFSHFMSNVSQLPDLKVGIVAAGAVAILETYGCFVLGEVIGKRQLIGYPVKVAHSHHH</sequence>
<proteinExistence type="inferred from homology"/>
<evidence type="ECO:0000256" key="1">
    <source>
        <dbReference type="ARBA" id="ARBA00004325"/>
    </source>
</evidence>
<keyword evidence="7" id="KW-0496">Mitochondrion</keyword>
<evidence type="ECO:0000256" key="7">
    <source>
        <dbReference type="ARBA" id="ARBA00023128"/>
    </source>
</evidence>
<evidence type="ECO:0000313" key="12">
    <source>
        <dbReference type="Proteomes" id="UP000011087"/>
    </source>
</evidence>
<dbReference type="RefSeq" id="XP_005834007.1">
    <property type="nucleotide sequence ID" value="XM_005833950.1"/>
</dbReference>
<dbReference type="KEGG" id="gtt:GUITHDRAFT_106940"/>
<evidence type="ECO:0000256" key="4">
    <source>
        <dbReference type="ARBA" id="ARBA00022547"/>
    </source>
</evidence>
<dbReference type="EMBL" id="JH992991">
    <property type="protein sequence ID" value="EKX47027.1"/>
    <property type="molecule type" value="Genomic_DNA"/>
</dbReference>
<gene>
    <name evidence="10" type="ORF">GUITHDRAFT_106940</name>
</gene>
<dbReference type="Proteomes" id="UP000011087">
    <property type="component" value="Unassembled WGS sequence"/>
</dbReference>
<dbReference type="GO" id="GO:0015986">
    <property type="term" value="P:proton motive force-driven ATP synthesis"/>
    <property type="evidence" value="ECO:0007669"/>
    <property type="project" value="InterPro"/>
</dbReference>
<evidence type="ECO:0000256" key="2">
    <source>
        <dbReference type="ARBA" id="ARBA00005699"/>
    </source>
</evidence>
<reference evidence="12" key="2">
    <citation type="submission" date="2012-11" db="EMBL/GenBank/DDBJ databases">
        <authorList>
            <person name="Kuo A."/>
            <person name="Curtis B.A."/>
            <person name="Tanifuji G."/>
            <person name="Burki F."/>
            <person name="Gruber A."/>
            <person name="Irimia M."/>
            <person name="Maruyama S."/>
            <person name="Arias M.C."/>
            <person name="Ball S.G."/>
            <person name="Gile G.H."/>
            <person name="Hirakawa Y."/>
            <person name="Hopkins J.F."/>
            <person name="Rensing S.A."/>
            <person name="Schmutz J."/>
            <person name="Symeonidi A."/>
            <person name="Elias M."/>
            <person name="Eveleigh R.J."/>
            <person name="Herman E.K."/>
            <person name="Klute M.J."/>
            <person name="Nakayama T."/>
            <person name="Obornik M."/>
            <person name="Reyes-Prieto A."/>
            <person name="Armbrust E.V."/>
            <person name="Aves S.J."/>
            <person name="Beiko R.G."/>
            <person name="Coutinho P."/>
            <person name="Dacks J.B."/>
            <person name="Durnford D.G."/>
            <person name="Fast N.M."/>
            <person name="Green B.R."/>
            <person name="Grisdale C."/>
            <person name="Hempe F."/>
            <person name="Henrissat B."/>
            <person name="Hoppner M.P."/>
            <person name="Ishida K.-I."/>
            <person name="Kim E."/>
            <person name="Koreny L."/>
            <person name="Kroth P.G."/>
            <person name="Liu Y."/>
            <person name="Malik S.-B."/>
            <person name="Maier U.G."/>
            <person name="McRose D."/>
            <person name="Mock T."/>
            <person name="Neilson J.A."/>
            <person name="Onodera N.T."/>
            <person name="Poole A.M."/>
            <person name="Pritham E.J."/>
            <person name="Richards T.A."/>
            <person name="Rocap G."/>
            <person name="Roy S.W."/>
            <person name="Sarai C."/>
            <person name="Schaack S."/>
            <person name="Shirato S."/>
            <person name="Slamovits C.H."/>
            <person name="Spencer D.F."/>
            <person name="Suzuki S."/>
            <person name="Worden A.Z."/>
            <person name="Zauner S."/>
            <person name="Barry K."/>
            <person name="Bell C."/>
            <person name="Bharti A.K."/>
            <person name="Crow J.A."/>
            <person name="Grimwood J."/>
            <person name="Kramer R."/>
            <person name="Lindquist E."/>
            <person name="Lucas S."/>
            <person name="Salamov A."/>
            <person name="McFadden G.I."/>
            <person name="Lane C.E."/>
            <person name="Keeling P.J."/>
            <person name="Gray M.W."/>
            <person name="Grigoriev I.V."/>
            <person name="Archibald J.M."/>
        </authorList>
    </citation>
    <scope>NUCLEOTIDE SEQUENCE</scope>
    <source>
        <strain evidence="12">CCMP2712</strain>
    </source>
</reference>
<dbReference type="AlphaFoldDB" id="L1JFD3"/>
<evidence type="ECO:0000256" key="6">
    <source>
        <dbReference type="ARBA" id="ARBA00023065"/>
    </source>
</evidence>
<organism evidence="10">
    <name type="scientific">Guillardia theta (strain CCMP2712)</name>
    <name type="common">Cryptophyte</name>
    <dbReference type="NCBI Taxonomy" id="905079"/>
    <lineage>
        <taxon>Eukaryota</taxon>
        <taxon>Cryptophyceae</taxon>
        <taxon>Pyrenomonadales</taxon>
        <taxon>Geminigeraceae</taxon>
        <taxon>Guillardia</taxon>
    </lineage>
</organism>
<reference evidence="11" key="3">
    <citation type="submission" date="2015-06" db="UniProtKB">
        <authorList>
            <consortium name="EnsemblProtists"/>
        </authorList>
    </citation>
    <scope>IDENTIFICATION</scope>
</reference>